<feature type="compositionally biased region" description="Basic and acidic residues" evidence="1">
    <location>
        <begin position="374"/>
        <end position="390"/>
    </location>
</feature>
<proteinExistence type="predicted"/>
<gene>
    <name evidence="3" type="ORF">PgNI_09647</name>
</gene>
<evidence type="ECO:0000256" key="1">
    <source>
        <dbReference type="SAM" id="MobiDB-lite"/>
    </source>
</evidence>
<evidence type="ECO:0000313" key="3">
    <source>
        <dbReference type="RefSeq" id="XP_030978100.1"/>
    </source>
</evidence>
<organism evidence="2 3">
    <name type="scientific">Pyricularia grisea</name>
    <name type="common">Crabgrass-specific blast fungus</name>
    <name type="synonym">Magnaporthe grisea</name>
    <dbReference type="NCBI Taxonomy" id="148305"/>
    <lineage>
        <taxon>Eukaryota</taxon>
        <taxon>Fungi</taxon>
        <taxon>Dikarya</taxon>
        <taxon>Ascomycota</taxon>
        <taxon>Pezizomycotina</taxon>
        <taxon>Sordariomycetes</taxon>
        <taxon>Sordariomycetidae</taxon>
        <taxon>Magnaporthales</taxon>
        <taxon>Pyriculariaceae</taxon>
        <taxon>Pyricularia</taxon>
    </lineage>
</organism>
<reference evidence="3" key="3">
    <citation type="submission" date="2025-08" db="UniProtKB">
        <authorList>
            <consortium name="RefSeq"/>
        </authorList>
    </citation>
    <scope>IDENTIFICATION</scope>
    <source>
        <strain evidence="3">NI907</strain>
    </source>
</reference>
<keyword evidence="2" id="KW-1185">Reference proteome</keyword>
<dbReference type="GeneID" id="41964537"/>
<feature type="region of interest" description="Disordered" evidence="1">
    <location>
        <begin position="369"/>
        <end position="416"/>
    </location>
</feature>
<protein>
    <submittedName>
        <fullName evidence="3">Uncharacterized protein</fullName>
    </submittedName>
</protein>
<sequence length="579" mass="63864">MHHANIHPESSRRPALDTVDSSETWRQTGACDLEPAPTASRPRTVFKLSARKNSSAKQVNDQTVMVGAGLGPGERQPLEAVYTDGLTEDDCAWERGDGQQSALEYDSSSSYSSFSDVSLHYGQQQGLYHLENIRLHDVNTKVAEQEATAMGTQTSESQDQIKRRDVLLGLWNEMSCNFAAKARLLRFDSRLPESNRAPLAVALDQMEAYHVQVVKYCMMHVDGFLDSGFNCFLTEEQKEKDSVDSSEKAKDQDRTSTTYQFCTRTQPLGLEIDCCAQWLVKDSPEAGHEACSGDEEQGKAILENSPGGASNEERVAAPSRSGSGGGTTMGSYKSSIAIDTEDSGTIPTSLETRFSAVFHGGLSISREVSTASEHLPEETRNSRRYADKGKSTYNTPEQASMRSTHSGSSVSARDHCTTTKMRVKRLEAIILSLDRACSQIGEMTVLMGNINRKLRSNYHILPVGVRHKFSQVLAQKSAKLSLIGWTFCHRMSCETKRIELVLASVVVPPQVWSIAQTEADSGSHDYQKGSRMRPLKLEMYGALSVNSEAVDKREDRGLGQLLKRLPALNCLVTRPELYG</sequence>
<dbReference type="KEGG" id="pgri:PgNI_09647"/>
<name>A0A6P8AT82_PYRGI</name>
<dbReference type="RefSeq" id="XP_030978100.1">
    <property type="nucleotide sequence ID" value="XM_031129629.1"/>
</dbReference>
<feature type="compositionally biased region" description="Polar residues" evidence="1">
    <location>
        <begin position="391"/>
        <end position="411"/>
    </location>
</feature>
<evidence type="ECO:0000313" key="2">
    <source>
        <dbReference type="Proteomes" id="UP000515153"/>
    </source>
</evidence>
<accession>A0A6P8AT82</accession>
<dbReference type="AlphaFoldDB" id="A0A6P8AT82"/>
<reference evidence="3" key="2">
    <citation type="submission" date="2019-10" db="EMBL/GenBank/DDBJ databases">
        <authorList>
            <consortium name="NCBI Genome Project"/>
        </authorList>
    </citation>
    <scope>NUCLEOTIDE SEQUENCE</scope>
    <source>
        <strain evidence="3">NI907</strain>
    </source>
</reference>
<feature type="region of interest" description="Disordered" evidence="1">
    <location>
        <begin position="286"/>
        <end position="332"/>
    </location>
</feature>
<dbReference type="Proteomes" id="UP000515153">
    <property type="component" value="Unplaced"/>
</dbReference>
<feature type="region of interest" description="Disordered" evidence="1">
    <location>
        <begin position="1"/>
        <end position="39"/>
    </location>
</feature>
<reference evidence="3" key="1">
    <citation type="journal article" date="2019" name="Mol. Biol. Evol.">
        <title>Blast fungal genomes show frequent chromosomal changes, gene gains and losses, and effector gene turnover.</title>
        <authorList>
            <person name="Gomez Luciano L.B."/>
            <person name="Jason Tsai I."/>
            <person name="Chuma I."/>
            <person name="Tosa Y."/>
            <person name="Chen Y.H."/>
            <person name="Li J.Y."/>
            <person name="Li M.Y."/>
            <person name="Jade Lu M.Y."/>
            <person name="Nakayashiki H."/>
            <person name="Li W.H."/>
        </authorList>
    </citation>
    <scope>NUCLEOTIDE SEQUENCE</scope>
    <source>
        <strain evidence="3">NI907</strain>
    </source>
</reference>